<feature type="binding site" evidence="1">
    <location>
        <position position="19"/>
    </location>
    <ligand>
        <name>S-adenosyl-L-methionine</name>
        <dbReference type="ChEBI" id="CHEBI:59789"/>
    </ligand>
</feature>
<keyword evidence="1" id="KW-0698">rRNA processing</keyword>
<dbReference type="SUPFAM" id="SSF53335">
    <property type="entry name" value="S-adenosyl-L-methionine-dependent methyltransferases"/>
    <property type="match status" value="1"/>
</dbReference>
<name>A0A0D0P9L3_9RHOB</name>
<dbReference type="AlphaFoldDB" id="A0A0D0P9L3"/>
<feature type="binding site" evidence="1">
    <location>
        <position position="97"/>
    </location>
    <ligand>
        <name>S-adenosyl-L-methionine</name>
        <dbReference type="ChEBI" id="CHEBI:59789"/>
    </ligand>
</feature>
<dbReference type="InterPro" id="IPR029063">
    <property type="entry name" value="SAM-dependent_MTases_sf"/>
</dbReference>
<dbReference type="InterPro" id="IPR007473">
    <property type="entry name" value="RlmJ"/>
</dbReference>
<dbReference type="Gene3D" id="3.40.50.150">
    <property type="entry name" value="Vaccinia Virus protein VP39"/>
    <property type="match status" value="1"/>
</dbReference>
<dbReference type="GO" id="GO:0036307">
    <property type="term" value="F:23S rRNA (adenine(2030)-N(6))-methyltransferase activity"/>
    <property type="evidence" value="ECO:0007669"/>
    <property type="project" value="UniProtKB-UniRule"/>
</dbReference>
<feature type="binding site" evidence="1">
    <location>
        <position position="42"/>
    </location>
    <ligand>
        <name>S-adenosyl-L-methionine</name>
        <dbReference type="ChEBI" id="CHEBI:59789"/>
    </ligand>
</feature>
<keyword evidence="3" id="KW-1185">Reference proteome</keyword>
<accession>A0A0D0P9L3</accession>
<comment type="subunit">
    <text evidence="1">Monomer.</text>
</comment>
<dbReference type="STRING" id="1123501.Wenmar_03206"/>
<dbReference type="PANTHER" id="PTHR37426:SF1">
    <property type="entry name" value="RIBOSOMAL RNA LARGE SUBUNIT METHYLTRANSFERASE J"/>
    <property type="match status" value="1"/>
</dbReference>
<dbReference type="GO" id="GO:0003723">
    <property type="term" value="F:RNA binding"/>
    <property type="evidence" value="ECO:0007669"/>
    <property type="project" value="UniProtKB-UniRule"/>
</dbReference>
<keyword evidence="1" id="KW-0489">Methyltransferase</keyword>
<dbReference type="EMBL" id="AONG01000016">
    <property type="protein sequence ID" value="KIQ68196.1"/>
    <property type="molecule type" value="Genomic_DNA"/>
</dbReference>
<feature type="site" description="Interaction with substrate rRNA" evidence="1">
    <location>
        <position position="4"/>
    </location>
</feature>
<dbReference type="GO" id="GO:0005829">
    <property type="term" value="C:cytosol"/>
    <property type="evidence" value="ECO:0007669"/>
    <property type="project" value="TreeGrafter"/>
</dbReference>
<comment type="catalytic activity">
    <reaction evidence="1">
        <text>adenosine(2030) in 23S rRNA + S-adenosyl-L-methionine = N(6)-methyladenosine(2030) in 23S rRNA + S-adenosyl-L-homocysteine + H(+)</text>
        <dbReference type="Rhea" id="RHEA:43736"/>
        <dbReference type="Rhea" id="RHEA-COMP:10668"/>
        <dbReference type="Rhea" id="RHEA-COMP:10669"/>
        <dbReference type="ChEBI" id="CHEBI:15378"/>
        <dbReference type="ChEBI" id="CHEBI:57856"/>
        <dbReference type="ChEBI" id="CHEBI:59789"/>
        <dbReference type="ChEBI" id="CHEBI:74411"/>
        <dbReference type="ChEBI" id="CHEBI:74449"/>
        <dbReference type="EC" id="2.1.1.266"/>
    </reaction>
</comment>
<dbReference type="HAMAP" id="MF_00934">
    <property type="entry name" value="23SrRNA_methyltr_J"/>
    <property type="match status" value="1"/>
</dbReference>
<dbReference type="RefSeq" id="WP_018302316.1">
    <property type="nucleotide sequence ID" value="NZ_KB902283.1"/>
</dbReference>
<evidence type="ECO:0000313" key="2">
    <source>
        <dbReference type="EMBL" id="KIQ68196.1"/>
    </source>
</evidence>
<reference evidence="2 3" key="1">
    <citation type="submission" date="2013-01" db="EMBL/GenBank/DDBJ databases">
        <authorList>
            <person name="Fiebig A."/>
            <person name="Goeker M."/>
            <person name="Klenk H.-P.P."/>
        </authorList>
    </citation>
    <scope>NUCLEOTIDE SEQUENCE [LARGE SCALE GENOMIC DNA]</scope>
    <source>
        <strain evidence="2 3">DSM 24838</strain>
    </source>
</reference>
<feature type="binding site" evidence="1">
    <location>
        <begin position="138"/>
        <end position="139"/>
    </location>
    <ligand>
        <name>S-adenosyl-L-methionine</name>
        <dbReference type="ChEBI" id="CHEBI:59789"/>
    </ligand>
</feature>
<comment type="caution">
    <text evidence="2">The sequence shown here is derived from an EMBL/GenBank/DDBJ whole genome shotgun (WGS) entry which is preliminary data.</text>
</comment>
<feature type="binding site" evidence="1">
    <location>
        <position position="159"/>
    </location>
    <ligand>
        <name>S-adenosyl-L-methionine</name>
        <dbReference type="ChEBI" id="CHEBI:59789"/>
    </ligand>
</feature>
<feature type="active site" description="Proton acceptor" evidence="1">
    <location>
        <position position="159"/>
    </location>
</feature>
<sequence length="258" mass="28392">MLSYQHAYHAGNLADVHKHALLAWMLDYMARKPKPLTYIETHAGRALYDLSAPEAAKTGEAAGGIVRAADRFDADHPYARTLTAIRAAHGPDAYPGSPAIAAHLLRPDDRMRLAELHPQEHAALAAALGRRAVVEQRDGVEMARAVCPPDPARGLLLCDPSWEIKTDYETMPDLFRRLAKRWPVGILVLWYPLLEQAPHAPMVERLAADHPAALRSEVTFPPVRPGHRMRGSGLFVVNPPWGLVGEAERLAARFATLA</sequence>
<dbReference type="Pfam" id="PF04378">
    <property type="entry name" value="RsmJ"/>
    <property type="match status" value="1"/>
</dbReference>
<keyword evidence="1" id="KW-0808">Transferase</keyword>
<comment type="function">
    <text evidence="1">Specifically methylates the adenine in position 2030 of 23S rRNA.</text>
</comment>
<proteinExistence type="inferred from homology"/>
<dbReference type="OrthoDB" id="9791274at2"/>
<dbReference type="EC" id="2.1.1.266" evidence="1"/>
<dbReference type="Proteomes" id="UP000035100">
    <property type="component" value="Unassembled WGS sequence"/>
</dbReference>
<keyword evidence="1" id="KW-0949">S-adenosyl-L-methionine</keyword>
<feature type="binding site" evidence="1">
    <location>
        <position position="115"/>
    </location>
    <ligand>
        <name>S-adenosyl-L-methionine</name>
        <dbReference type="ChEBI" id="CHEBI:59789"/>
    </ligand>
</feature>
<protein>
    <recommendedName>
        <fullName evidence="1">Ribosomal RNA large subunit methyltransferase J</fullName>
        <ecNumber evidence="1">2.1.1.266</ecNumber>
    </recommendedName>
    <alternativeName>
        <fullName evidence="1">23S rRNA (adenine(2030)-N6)-methyltransferase</fullName>
    </alternativeName>
    <alternativeName>
        <fullName evidence="1">23S rRNA m6A2030 methyltransferase</fullName>
    </alternativeName>
</protein>
<organism evidence="2 3">
    <name type="scientific">Wenxinia marina DSM 24838</name>
    <dbReference type="NCBI Taxonomy" id="1123501"/>
    <lineage>
        <taxon>Bacteria</taxon>
        <taxon>Pseudomonadati</taxon>
        <taxon>Pseudomonadota</taxon>
        <taxon>Alphaproteobacteria</taxon>
        <taxon>Rhodobacterales</taxon>
        <taxon>Roseobacteraceae</taxon>
        <taxon>Wenxinia</taxon>
    </lineage>
</organism>
<comment type="similarity">
    <text evidence="1">Belongs to the RlmJ family.</text>
</comment>
<evidence type="ECO:0000256" key="1">
    <source>
        <dbReference type="HAMAP-Rule" id="MF_00934"/>
    </source>
</evidence>
<dbReference type="eggNOG" id="COG2961">
    <property type="taxonomic scope" value="Bacteria"/>
</dbReference>
<dbReference type="GO" id="GO:0070475">
    <property type="term" value="P:rRNA base methylation"/>
    <property type="evidence" value="ECO:0007669"/>
    <property type="project" value="UniProtKB-UniRule"/>
</dbReference>
<gene>
    <name evidence="1" type="primary">rlmJ</name>
    <name evidence="2" type="ORF">Wenmar_03206</name>
</gene>
<keyword evidence="1" id="KW-0694">RNA-binding</keyword>
<dbReference type="PANTHER" id="PTHR37426">
    <property type="entry name" value="RIBOSOMAL RNA LARGE SUBUNIT METHYLTRANSFERASE J"/>
    <property type="match status" value="1"/>
</dbReference>
<dbReference type="PATRIC" id="fig|1123501.6.peg.3328"/>
<evidence type="ECO:0000313" key="3">
    <source>
        <dbReference type="Proteomes" id="UP000035100"/>
    </source>
</evidence>